<organism evidence="1 2">
    <name type="scientific">Candidatus Ornithomonoglobus intestinigallinarum</name>
    <dbReference type="NCBI Taxonomy" id="2840894"/>
    <lineage>
        <taxon>Bacteria</taxon>
        <taxon>Bacillati</taxon>
        <taxon>Bacillota</taxon>
        <taxon>Clostridia</taxon>
        <taxon>Candidatus Ornithomonoglobus</taxon>
    </lineage>
</organism>
<comment type="caution">
    <text evidence="1">The sequence shown here is derived from an EMBL/GenBank/DDBJ whole genome shotgun (WGS) entry which is preliminary data.</text>
</comment>
<name>A0A9D1H3P6_9FIRM</name>
<reference evidence="1" key="1">
    <citation type="submission" date="2020-10" db="EMBL/GenBank/DDBJ databases">
        <authorList>
            <person name="Gilroy R."/>
        </authorList>
    </citation>
    <scope>NUCLEOTIDE SEQUENCE</scope>
    <source>
        <strain evidence="1">CHK181-108</strain>
    </source>
</reference>
<dbReference type="Proteomes" id="UP000824165">
    <property type="component" value="Unassembled WGS sequence"/>
</dbReference>
<reference evidence="1" key="2">
    <citation type="journal article" date="2021" name="PeerJ">
        <title>Extensive microbial diversity within the chicken gut microbiome revealed by metagenomics and culture.</title>
        <authorList>
            <person name="Gilroy R."/>
            <person name="Ravi A."/>
            <person name="Getino M."/>
            <person name="Pursley I."/>
            <person name="Horton D.L."/>
            <person name="Alikhan N.F."/>
            <person name="Baker D."/>
            <person name="Gharbi K."/>
            <person name="Hall N."/>
            <person name="Watson M."/>
            <person name="Adriaenssens E.M."/>
            <person name="Foster-Nyarko E."/>
            <person name="Jarju S."/>
            <person name="Secka A."/>
            <person name="Antonio M."/>
            <person name="Oren A."/>
            <person name="Chaudhuri R.R."/>
            <person name="La Ragione R."/>
            <person name="Hildebrand F."/>
            <person name="Pallen M.J."/>
        </authorList>
    </citation>
    <scope>NUCLEOTIDE SEQUENCE</scope>
    <source>
        <strain evidence="1">CHK181-108</strain>
    </source>
</reference>
<dbReference type="SUPFAM" id="SSF56059">
    <property type="entry name" value="Glutathione synthetase ATP-binding domain-like"/>
    <property type="match status" value="1"/>
</dbReference>
<dbReference type="EMBL" id="DVLU01000094">
    <property type="protein sequence ID" value="HIT85960.1"/>
    <property type="molecule type" value="Genomic_DNA"/>
</dbReference>
<gene>
    <name evidence="1" type="ORF">IAA60_08690</name>
</gene>
<evidence type="ECO:0000313" key="2">
    <source>
        <dbReference type="Proteomes" id="UP000824165"/>
    </source>
</evidence>
<accession>A0A9D1H3P6</accession>
<proteinExistence type="predicted"/>
<sequence>MLDPTSYYGGIVASDMKLSRREGKKAQERLEKSKAYSHGILVRTLYQPKIFTSEHERFLRRAAETMYAILEKVMREYECNDEYRKLFGFDKRLEELILRPKAYECPLPVARIDLFFDEDDYSFKFCEFNADGASAMNEDKELFAVISQTAAFKRFSERYEIKSAELFDSWAECFLDIYKTSENAKETPNVAIVDFLHGEKHNNEFEAFKKAFEDAGCKCEICDITKLDYKNGALYSRSGMRIDAVYRRAVTCDIMENYGEVGAFLDAARENAVILIGDFRTQIIHNKILFKILHDDMTKRFLTTYENGFVEAHIPFTVSLTEENVDKYEVLSHKEKWVIKPEDSYASRGVAAGVEGMSDKQWRKAVRAALEEKYILQEYVKPYASPNIDLLRNEKAEFQKYSNITGMFMYGGRLAGLYSRISGTEIISTQYSEMTLPTIVVSEKTNRD</sequence>
<protein>
    <submittedName>
        <fullName evidence="1">Glutathionylspermidine synthase family protein</fullName>
    </submittedName>
</protein>
<dbReference type="AlphaFoldDB" id="A0A9D1H3P6"/>
<evidence type="ECO:0000313" key="1">
    <source>
        <dbReference type="EMBL" id="HIT85960.1"/>
    </source>
</evidence>